<reference evidence="2 3" key="1">
    <citation type="journal article" date="2015" name="BMC Genomics">
        <title>Insights from the genome of Ophiocordyceps polyrhachis-furcata to pathogenicity and host specificity in insect fungi.</title>
        <authorList>
            <person name="Wichadakul D."/>
            <person name="Kobmoo N."/>
            <person name="Ingsriswang S."/>
            <person name="Tangphatsornruang S."/>
            <person name="Chantasingh D."/>
            <person name="Luangsa-ard J.J."/>
            <person name="Eurwilaichitr L."/>
        </authorList>
    </citation>
    <scope>NUCLEOTIDE SEQUENCE [LARGE SCALE GENOMIC DNA]</scope>
    <source>
        <strain evidence="2 3">BCC 54312</strain>
    </source>
</reference>
<dbReference type="AlphaFoldDB" id="A0A367LM41"/>
<dbReference type="Proteomes" id="UP000253664">
    <property type="component" value="Unassembled WGS sequence"/>
</dbReference>
<gene>
    <name evidence="2" type="ORF">L249_3542</name>
</gene>
<evidence type="ECO:0000313" key="2">
    <source>
        <dbReference type="EMBL" id="RCI15503.1"/>
    </source>
</evidence>
<organism evidence="2 3">
    <name type="scientific">Ophiocordyceps polyrhachis-furcata BCC 54312</name>
    <dbReference type="NCBI Taxonomy" id="1330021"/>
    <lineage>
        <taxon>Eukaryota</taxon>
        <taxon>Fungi</taxon>
        <taxon>Dikarya</taxon>
        <taxon>Ascomycota</taxon>
        <taxon>Pezizomycotina</taxon>
        <taxon>Sordariomycetes</taxon>
        <taxon>Hypocreomycetidae</taxon>
        <taxon>Hypocreales</taxon>
        <taxon>Ophiocordycipitaceae</taxon>
        <taxon>Ophiocordyceps</taxon>
    </lineage>
</organism>
<dbReference type="OrthoDB" id="5137645at2759"/>
<feature type="signal peptide" evidence="1">
    <location>
        <begin position="1"/>
        <end position="19"/>
    </location>
</feature>
<evidence type="ECO:0000256" key="1">
    <source>
        <dbReference type="SAM" id="SignalP"/>
    </source>
</evidence>
<dbReference type="EMBL" id="LKCN02000002">
    <property type="protein sequence ID" value="RCI15503.1"/>
    <property type="molecule type" value="Genomic_DNA"/>
</dbReference>
<sequence>MRFSLALAGVLAMAAKAVGTNPHPSSGPGHSSGSAPVDVKVDIMAKLGGINADLVAKVNGIKAVIDVDVGVDAKIKARVDAIKADVKVNVDGLKADVQAKIADAKVDVKALVADIKVKVGEINARIDAEVAGLDVKVKVKVAAVVAKIDADVKVKLGGLNLGVDVDVDVDVDANIADLVKIDGRVDLKATLAAGKSFHCPAGMSYCPWTKACACPAGQKLDVKSKKCVGRSITGAWPKPSADRYSTHGVRLGSYCAASPYRIVAYNAGHRYCQAGLDTITFVASADIALELAGLVDVDIDIDAHISAQLKAVVAGLVSLYLESSIDAVALFNTDAFGLGVDVSAHASVGILDDIFCAIGLGKCHVDCVSYCSKGCKNFIDVDADIGAGLQGLVGLAILPDVLLVVNSSKIVVSIAVNSLLCLLGGLLKSLVSSLGGHC</sequence>
<feature type="chain" id="PRO_5016711061" evidence="1">
    <location>
        <begin position="20"/>
        <end position="438"/>
    </location>
</feature>
<protein>
    <submittedName>
        <fullName evidence="2">Uncharacterized protein</fullName>
    </submittedName>
</protein>
<keyword evidence="3" id="KW-1185">Reference proteome</keyword>
<evidence type="ECO:0000313" key="3">
    <source>
        <dbReference type="Proteomes" id="UP000253664"/>
    </source>
</evidence>
<accession>A0A367LM41</accession>
<keyword evidence="1" id="KW-0732">Signal</keyword>
<name>A0A367LM41_9HYPO</name>
<proteinExistence type="predicted"/>
<comment type="caution">
    <text evidence="2">The sequence shown here is derived from an EMBL/GenBank/DDBJ whole genome shotgun (WGS) entry which is preliminary data.</text>
</comment>